<protein>
    <submittedName>
        <fullName evidence="1">Uncharacterized protein</fullName>
    </submittedName>
</protein>
<sequence length="210" mass="22148">MRVGIVVRSPDGQILEAAILLPLDGPETYSPELNDQLEDILIDSLRDAGLSTPEPVIQASDVPHLGGHWVPGPADIEFLVSLVLAVPLGVAANTLSDALKPRLRQRFGARPNAAHDVALRAEMRAMLASDGDQMARTQIEGMFGVPGSELEAVSAGLSGSNGLYIYRGQDGSQFTVNVDIEDGFFLHVIRNWPGAPSAPAVEESSGDGGS</sequence>
<dbReference type="AlphaFoldDB" id="A0A1Y0C3C5"/>
<organism evidence="1 2">
    <name type="scientific">Mycobacterium dioxanotrophicus</name>
    <dbReference type="NCBI Taxonomy" id="482462"/>
    <lineage>
        <taxon>Bacteria</taxon>
        <taxon>Bacillati</taxon>
        <taxon>Actinomycetota</taxon>
        <taxon>Actinomycetes</taxon>
        <taxon>Mycobacteriales</taxon>
        <taxon>Mycobacteriaceae</taxon>
        <taxon>Mycobacterium</taxon>
    </lineage>
</organism>
<evidence type="ECO:0000313" key="1">
    <source>
        <dbReference type="EMBL" id="ART69700.1"/>
    </source>
</evidence>
<dbReference type="RefSeq" id="WP_087077048.1">
    <property type="nucleotide sequence ID" value="NZ_CP020809.1"/>
</dbReference>
<reference evidence="1 2" key="1">
    <citation type="submission" date="2017-04" db="EMBL/GenBank/DDBJ databases">
        <title>Whole Genome Sequence of 1,4-Dioxane Degrading Bacterium Mycobacterium dioxanotrophicus PH-06.</title>
        <authorList>
            <person name="He Y."/>
        </authorList>
    </citation>
    <scope>NUCLEOTIDE SEQUENCE [LARGE SCALE GENOMIC DNA]</scope>
    <source>
        <strain evidence="1 2">PH-06</strain>
    </source>
</reference>
<accession>A0A1Y0C3C5</accession>
<dbReference type="EMBL" id="CP020809">
    <property type="protein sequence ID" value="ART69700.1"/>
    <property type="molecule type" value="Genomic_DNA"/>
</dbReference>
<dbReference type="Proteomes" id="UP000195331">
    <property type="component" value="Chromosome"/>
</dbReference>
<name>A0A1Y0C3C5_9MYCO</name>
<keyword evidence="2" id="KW-1185">Reference proteome</keyword>
<proteinExistence type="predicted"/>
<dbReference type="OrthoDB" id="9823104at2"/>
<gene>
    <name evidence="1" type="ORF">BTO20_14865</name>
</gene>
<dbReference type="KEGG" id="mdx:BTO20_14865"/>
<evidence type="ECO:0000313" key="2">
    <source>
        <dbReference type="Proteomes" id="UP000195331"/>
    </source>
</evidence>